<evidence type="ECO:0000313" key="6">
    <source>
        <dbReference type="EMBL" id="CAK9091862.1"/>
    </source>
</evidence>
<dbReference type="PROSITE" id="PS50297">
    <property type="entry name" value="ANK_REP_REGION"/>
    <property type="match status" value="1"/>
</dbReference>
<name>A0ABP0QU88_9DINO</name>
<feature type="region of interest" description="Disordered" evidence="4">
    <location>
        <begin position="1145"/>
        <end position="1182"/>
    </location>
</feature>
<dbReference type="PANTHER" id="PTHR24198:SF165">
    <property type="entry name" value="ANKYRIN REPEAT-CONTAINING PROTEIN-RELATED"/>
    <property type="match status" value="1"/>
</dbReference>
<dbReference type="SMART" id="SM00248">
    <property type="entry name" value="ANK"/>
    <property type="match status" value="4"/>
</dbReference>
<dbReference type="InterPro" id="IPR001031">
    <property type="entry name" value="Thioesterase"/>
</dbReference>
<evidence type="ECO:0000256" key="2">
    <source>
        <dbReference type="ARBA" id="ARBA00023043"/>
    </source>
</evidence>
<protein>
    <submittedName>
        <fullName evidence="6">Ankyrin-1 (ANK-1) (Ankyrin-R) (Erythrocyte ankyrin)</fullName>
    </submittedName>
</protein>
<dbReference type="Proteomes" id="UP001642464">
    <property type="component" value="Unassembled WGS sequence"/>
</dbReference>
<proteinExistence type="predicted"/>
<evidence type="ECO:0000256" key="4">
    <source>
        <dbReference type="SAM" id="MobiDB-lite"/>
    </source>
</evidence>
<dbReference type="PANTHER" id="PTHR24198">
    <property type="entry name" value="ANKYRIN REPEAT AND PROTEIN KINASE DOMAIN-CONTAINING PROTEIN"/>
    <property type="match status" value="1"/>
</dbReference>
<reference evidence="6 7" key="1">
    <citation type="submission" date="2024-02" db="EMBL/GenBank/DDBJ databases">
        <authorList>
            <person name="Chen Y."/>
            <person name="Shah S."/>
            <person name="Dougan E. K."/>
            <person name="Thang M."/>
            <person name="Chan C."/>
        </authorList>
    </citation>
    <scope>NUCLEOTIDE SEQUENCE [LARGE SCALE GENOMIC DNA]</scope>
</reference>
<accession>A0ABP0QU88</accession>
<dbReference type="Gene3D" id="1.25.40.20">
    <property type="entry name" value="Ankyrin repeat-containing domain"/>
    <property type="match status" value="1"/>
</dbReference>
<dbReference type="PROSITE" id="PS50088">
    <property type="entry name" value="ANK_REPEAT"/>
    <property type="match status" value="1"/>
</dbReference>
<dbReference type="SUPFAM" id="SSF53474">
    <property type="entry name" value="alpha/beta-Hydrolases"/>
    <property type="match status" value="1"/>
</dbReference>
<organism evidence="6 7">
    <name type="scientific">Durusdinium trenchii</name>
    <dbReference type="NCBI Taxonomy" id="1381693"/>
    <lineage>
        <taxon>Eukaryota</taxon>
        <taxon>Sar</taxon>
        <taxon>Alveolata</taxon>
        <taxon>Dinophyceae</taxon>
        <taxon>Suessiales</taxon>
        <taxon>Symbiodiniaceae</taxon>
        <taxon>Durusdinium</taxon>
    </lineage>
</organism>
<comment type="caution">
    <text evidence="6">The sequence shown here is derived from an EMBL/GenBank/DDBJ whole genome shotgun (WGS) entry which is preliminary data.</text>
</comment>
<feature type="domain" description="Thioesterase" evidence="5">
    <location>
        <begin position="75"/>
        <end position="179"/>
    </location>
</feature>
<evidence type="ECO:0000256" key="3">
    <source>
        <dbReference type="PROSITE-ProRule" id="PRU00023"/>
    </source>
</evidence>
<dbReference type="InterPro" id="IPR002110">
    <property type="entry name" value="Ankyrin_rpt"/>
</dbReference>
<evidence type="ECO:0000256" key="1">
    <source>
        <dbReference type="ARBA" id="ARBA00022737"/>
    </source>
</evidence>
<dbReference type="Gene3D" id="3.40.50.1820">
    <property type="entry name" value="alpha/beta hydrolase"/>
    <property type="match status" value="1"/>
</dbReference>
<evidence type="ECO:0000313" key="7">
    <source>
        <dbReference type="Proteomes" id="UP001642464"/>
    </source>
</evidence>
<keyword evidence="2 3" id="KW-0040">ANK repeat</keyword>
<gene>
    <name evidence="6" type="ORF">SCF082_LOCUS43259</name>
</gene>
<dbReference type="EMBL" id="CAXAMM010040239">
    <property type="protein sequence ID" value="CAK9091862.1"/>
    <property type="molecule type" value="Genomic_DNA"/>
</dbReference>
<evidence type="ECO:0000259" key="5">
    <source>
        <dbReference type="Pfam" id="PF00975"/>
    </source>
</evidence>
<dbReference type="Pfam" id="PF00975">
    <property type="entry name" value="Thioesterase"/>
    <property type="match status" value="1"/>
</dbReference>
<sequence length="1182" mass="129795">MDFDDLDDEIEKRVQDGEEVACHVVENQQPVKGTVLPLMTRSTKLPDFSRLPAAKKKALPPYNGEAVPERSPKLRLLCIHGAADSYAAEWCVLENEAPPNIEVAVHEFPGHGHRDDEDFCTTLDQLVDDCFDAFRGLDDGFGDAMNTGAFAFLGHSIGALMAIKVAKRAKAELGVEPVFVATWRAEVMLERGAAEFPLFTEKGAQWLREEPVSFFEVWNPTVYKLYKSAGEVGQRTLNMWAKDQILDQDAIEPGFHRFKCPMLAFGAELSWRTWVKLDELPEADQEMVKKKMEIGAYMKQREDKVFQGHFPEWTYETWPDWTEHPAGCRVIECKGTNHMDIKLDGHFKHELWKDRSVDGTWWPNLTSSSAYCGMSFVAKWYADGMSWGSDSISCIRPKDELSTLFYASSNQMQVAFSLAEGLNPQFNTSEVYLYEAIEQSTIVFEVSFSTSRETVSHLPGCWVAGLPNRYAQLVPGADYGEGYLMLSVEAARRLDENGRLWKRRTDGLDGAQLRLSGVEIVARVDVRNYHRPFTNPWRLPEARELECTVHFDVLRDQFNVVQWFHEGRRPIALQHGMRLAVVGTGSVGYVSLQQLATQVLLGFTAFGLAQTCLDYGWFYLHRQSSFIADRAFLRVNLDDRGTAAPAGAGGGVSAAVSASKKGQQPRTDLFTATQAPNVATRAILPMQFFKPLAPPLGHAHRLQQADSVSTCSHVAMQPDLPDSPIDLAEDLPDDVLARVLAHGYCSYLAQRAFWAQSHCPSASLQLLNGALPRAAQRRQDCLGKGGASALFWSARHGDVPSLRLLLAAGASPLRGGPAHAGEGKGPKYPGGECALSAALQAPAEKASGARLEALRLMATQLTPEERRSGPARRAVLAACEAGVVAYVSVLLDQLGAGPADNAAPDAAPGAAADVEGEEMPLLVALSQGFSEVAELILQDKAVAGQINLTLASGKSPLHLAAERGDRRVLQLLLRARATLDATTSSGRTALHLAVEHDYEQAVQAICENEATEVRHLLQETPNGASPVCLAERRGKPMLILPMLRCYHRHLRDRYLAGKLQDAYDQVSDPQLTALCLKHRDALFLTEEAPEKKPVTQSGKVASLRLLPLVEEGDKLKRYQRVLDKTRWSGLDGDLVGRGRLRSQLDLDGGAATGERKPWGSGVAKPKRPQSATSGGRGGPYQG</sequence>
<keyword evidence="1" id="KW-0677">Repeat</keyword>
<dbReference type="InterPro" id="IPR036770">
    <property type="entry name" value="Ankyrin_rpt-contain_sf"/>
</dbReference>
<dbReference type="SUPFAM" id="SSF48403">
    <property type="entry name" value="Ankyrin repeat"/>
    <property type="match status" value="1"/>
</dbReference>
<dbReference type="Pfam" id="PF12796">
    <property type="entry name" value="Ank_2"/>
    <property type="match status" value="1"/>
</dbReference>
<keyword evidence="7" id="KW-1185">Reference proteome</keyword>
<feature type="repeat" description="ANK" evidence="3">
    <location>
        <begin position="952"/>
        <end position="984"/>
    </location>
</feature>
<dbReference type="InterPro" id="IPR029058">
    <property type="entry name" value="AB_hydrolase_fold"/>
</dbReference>